<name>A0A8C5R0J7_9ANUR</name>
<dbReference type="Ensembl" id="ENSLLET00000046277.1">
    <property type="protein sequence ID" value="ENSLLEP00000044494.1"/>
    <property type="gene ID" value="ENSLLEG00000028259.1"/>
</dbReference>
<evidence type="ECO:0000256" key="17">
    <source>
        <dbReference type="SAM" id="MobiDB-lite"/>
    </source>
</evidence>
<evidence type="ECO:0000256" key="5">
    <source>
        <dbReference type="ARBA" id="ARBA00022703"/>
    </source>
</evidence>
<evidence type="ECO:0000256" key="16">
    <source>
        <dbReference type="ARBA" id="ARBA00047011"/>
    </source>
</evidence>
<keyword evidence="13" id="KW-0472">Membrane</keyword>
<sequence length="415" mass="47070">MKNKMSTSYLSLGAYWINFTAPLTCPHRGTTFHMDLMKPQENPCLLGKHTELGIDFVLLTMTARLMRSLFSLAKNVMHKRIWCWKLLPSACVTKAFHAMLWMICNVMELLLAMEVTNTICRKKYSTHKLAGNTGVTMSSVSIKYHLAAEPSTPEGEEVPNIELMEQLQDTLTMEKMVSKEPLLPSCTNPFILSMICQPSDDDDSSSTLGESDGSEWETEDDGLGWEKEESSSTEMSTDSGLQEFWTPVSKAEDGKDGDEETREDEESDWSDSDSWDTDSNPDSKVDEDLWASFCQNDDPYNPLCFSMPTKCSKKPLDVLDADTTNLGAFDSDKKLSGTDSETQEPGCGKRVRFSPDVTVIALPEEDDNERKGPWEEYARDRCRFQKRIKETGDAINYCLEPKYRHETWKRLHGRD</sequence>
<dbReference type="InterPro" id="IPR019523">
    <property type="entry name" value="Prot_Pase1_reg-su15A/B_C"/>
</dbReference>
<evidence type="ECO:0000256" key="4">
    <source>
        <dbReference type="ARBA" id="ARBA00022553"/>
    </source>
</evidence>
<dbReference type="GO" id="GO:0005741">
    <property type="term" value="C:mitochondrial outer membrane"/>
    <property type="evidence" value="ECO:0007669"/>
    <property type="project" value="UniProtKB-SubCell"/>
</dbReference>
<dbReference type="Proteomes" id="UP000694569">
    <property type="component" value="Unplaced"/>
</dbReference>
<dbReference type="GeneTree" id="ENSGT00940000154404"/>
<evidence type="ECO:0000256" key="9">
    <source>
        <dbReference type="ARBA" id="ARBA00022843"/>
    </source>
</evidence>
<dbReference type="GO" id="GO:0019888">
    <property type="term" value="F:protein phosphatase regulator activity"/>
    <property type="evidence" value="ECO:0007669"/>
    <property type="project" value="TreeGrafter"/>
</dbReference>
<evidence type="ECO:0000256" key="13">
    <source>
        <dbReference type="ARBA" id="ARBA00023136"/>
    </source>
</evidence>
<keyword evidence="8" id="KW-0256">Endoplasmic reticulum</keyword>
<organism evidence="19 20">
    <name type="scientific">Leptobrachium leishanense</name>
    <name type="common">Leishan spiny toad</name>
    <dbReference type="NCBI Taxonomy" id="445787"/>
    <lineage>
        <taxon>Eukaryota</taxon>
        <taxon>Metazoa</taxon>
        <taxon>Chordata</taxon>
        <taxon>Craniata</taxon>
        <taxon>Vertebrata</taxon>
        <taxon>Euteleostomi</taxon>
        <taxon>Amphibia</taxon>
        <taxon>Batrachia</taxon>
        <taxon>Anura</taxon>
        <taxon>Pelobatoidea</taxon>
        <taxon>Megophryidae</taxon>
        <taxon>Leptobrachium</taxon>
    </lineage>
</organism>
<dbReference type="Pfam" id="PF10488">
    <property type="entry name" value="PP1c_bdg"/>
    <property type="match status" value="1"/>
</dbReference>
<keyword evidence="10" id="KW-0810">Translation regulation</keyword>
<evidence type="ECO:0000256" key="3">
    <source>
        <dbReference type="ARBA" id="ARBA00010161"/>
    </source>
</evidence>
<comment type="similarity">
    <text evidence="3">Belongs to the PPP1R15 family.</text>
</comment>
<evidence type="ECO:0000256" key="12">
    <source>
        <dbReference type="ARBA" id="ARBA00023128"/>
    </source>
</evidence>
<protein>
    <recommendedName>
        <fullName evidence="14">Protein phosphatase 1 regulatory subunit 15A</fullName>
    </recommendedName>
    <alternativeName>
        <fullName evidence="15">Growth arrest and DNA damage-inducible protein GADD34</fullName>
    </alternativeName>
</protein>
<feature type="region of interest" description="Disordered" evidence="17">
    <location>
        <begin position="197"/>
        <end position="286"/>
    </location>
</feature>
<proteinExistence type="inferred from homology"/>
<evidence type="ECO:0000313" key="20">
    <source>
        <dbReference type="Proteomes" id="UP000694569"/>
    </source>
</evidence>
<dbReference type="GO" id="GO:0006417">
    <property type="term" value="P:regulation of translation"/>
    <property type="evidence" value="ECO:0007669"/>
    <property type="project" value="UniProtKB-KW"/>
</dbReference>
<evidence type="ECO:0000256" key="1">
    <source>
        <dbReference type="ARBA" id="ARBA00004397"/>
    </source>
</evidence>
<dbReference type="PANTHER" id="PTHR16489:SF14">
    <property type="entry name" value="PROTEIN PHOSPHATASE 1 REGULATORY SUBUNIT 15A"/>
    <property type="match status" value="1"/>
</dbReference>
<keyword evidence="7" id="KW-1000">Mitochondrion outer membrane</keyword>
<keyword evidence="12" id="KW-0496">Mitochondrion</keyword>
<evidence type="ECO:0000256" key="6">
    <source>
        <dbReference type="ARBA" id="ARBA00022737"/>
    </source>
</evidence>
<evidence type="ECO:0000256" key="10">
    <source>
        <dbReference type="ARBA" id="ARBA00022845"/>
    </source>
</evidence>
<comment type="subunit">
    <text evidence="16">Interacts with PPP1CA. Interacts with EIF2S1. Interacts with PCNA. Interacts with LYN and KMT2A/MLL1. Interacts with PPP1R1A and SMARCB1. Interacts with SMAD7. Interacts with BAG1. Interacts with NOX4.</text>
</comment>
<evidence type="ECO:0000256" key="11">
    <source>
        <dbReference type="ARBA" id="ARBA00023016"/>
    </source>
</evidence>
<keyword evidence="5" id="KW-0053">Apoptosis</keyword>
<dbReference type="GO" id="GO:0006915">
    <property type="term" value="P:apoptotic process"/>
    <property type="evidence" value="ECO:0007669"/>
    <property type="project" value="UniProtKB-KW"/>
</dbReference>
<evidence type="ECO:0000256" key="14">
    <source>
        <dbReference type="ARBA" id="ARBA00040008"/>
    </source>
</evidence>
<keyword evidence="20" id="KW-1185">Reference proteome</keyword>
<accession>A0A8C5R0J7</accession>
<keyword evidence="11" id="KW-0346">Stress response</keyword>
<keyword evidence="9" id="KW-0832">Ubl conjugation</keyword>
<dbReference type="GO" id="GO:0034976">
    <property type="term" value="P:response to endoplasmic reticulum stress"/>
    <property type="evidence" value="ECO:0007669"/>
    <property type="project" value="TreeGrafter"/>
</dbReference>
<keyword evidence="4" id="KW-0597">Phosphoprotein</keyword>
<reference evidence="19" key="2">
    <citation type="submission" date="2025-09" db="UniProtKB">
        <authorList>
            <consortium name="Ensembl"/>
        </authorList>
    </citation>
    <scope>IDENTIFICATION</scope>
</reference>
<evidence type="ECO:0000313" key="19">
    <source>
        <dbReference type="Ensembl" id="ENSLLEP00000044494.1"/>
    </source>
</evidence>
<dbReference type="AlphaFoldDB" id="A0A8C5R0J7"/>
<evidence type="ECO:0000256" key="2">
    <source>
        <dbReference type="ARBA" id="ARBA00004570"/>
    </source>
</evidence>
<feature type="compositionally biased region" description="Acidic residues" evidence="17">
    <location>
        <begin position="255"/>
        <end position="276"/>
    </location>
</feature>
<evidence type="ECO:0000256" key="7">
    <source>
        <dbReference type="ARBA" id="ARBA00022787"/>
    </source>
</evidence>
<evidence type="ECO:0000256" key="8">
    <source>
        <dbReference type="ARBA" id="ARBA00022824"/>
    </source>
</evidence>
<dbReference type="PANTHER" id="PTHR16489">
    <property type="entry name" value="GH11727P"/>
    <property type="match status" value="1"/>
</dbReference>
<dbReference type="GO" id="GO:0005789">
    <property type="term" value="C:endoplasmic reticulum membrane"/>
    <property type="evidence" value="ECO:0007669"/>
    <property type="project" value="UniProtKB-SubCell"/>
</dbReference>
<comment type="subcellular location">
    <subcellularLocation>
        <location evidence="1">Endoplasmic reticulum membrane</location>
        <topology evidence="1">Peripheral membrane protein</topology>
        <orientation evidence="1">Cytoplasmic side</orientation>
    </subcellularLocation>
    <subcellularLocation>
        <location evidence="2">Mitochondrion outer membrane</location>
        <topology evidence="2">Peripheral membrane protein</topology>
        <orientation evidence="2">Cytoplasmic side</orientation>
    </subcellularLocation>
</comment>
<reference evidence="19" key="1">
    <citation type="submission" date="2025-08" db="UniProtKB">
        <authorList>
            <consortium name="Ensembl"/>
        </authorList>
    </citation>
    <scope>IDENTIFICATION</scope>
</reference>
<dbReference type="OrthoDB" id="5976067at2759"/>
<dbReference type="InterPro" id="IPR051254">
    <property type="entry name" value="PPP1R15"/>
</dbReference>
<evidence type="ECO:0000256" key="15">
    <source>
        <dbReference type="ARBA" id="ARBA00042438"/>
    </source>
</evidence>
<dbReference type="GO" id="GO:0000164">
    <property type="term" value="C:protein phosphatase type 1 complex"/>
    <property type="evidence" value="ECO:0007669"/>
    <property type="project" value="TreeGrafter"/>
</dbReference>
<evidence type="ECO:0000259" key="18">
    <source>
        <dbReference type="Pfam" id="PF10488"/>
    </source>
</evidence>
<keyword evidence="6" id="KW-0677">Repeat</keyword>
<feature type="domain" description="Protein phosphatase 1 regulatory subunit 15A/B C-terminal" evidence="18">
    <location>
        <begin position="348"/>
        <end position="411"/>
    </location>
</feature>
<feature type="compositionally biased region" description="Acidic residues" evidence="17">
    <location>
        <begin position="212"/>
        <end position="223"/>
    </location>
</feature>
<feature type="region of interest" description="Disordered" evidence="17">
    <location>
        <begin position="327"/>
        <end position="350"/>
    </location>
</feature>